<feature type="domain" description="Glycosyltransferase 2-like" evidence="12">
    <location>
        <begin position="91"/>
        <end position="258"/>
    </location>
</feature>
<dbReference type="EMBL" id="VNHN01000013">
    <property type="protein sequence ID" value="TYP11504.1"/>
    <property type="molecule type" value="Genomic_DNA"/>
</dbReference>
<evidence type="ECO:0000256" key="8">
    <source>
        <dbReference type="ARBA" id="ARBA00022989"/>
    </source>
</evidence>
<dbReference type="STRING" id="351671.XDD1_2574"/>
<feature type="transmembrane region" description="Helical" evidence="11">
    <location>
        <begin position="332"/>
        <end position="358"/>
    </location>
</feature>
<sequence length="457" mass="52591">MRSALFFLLNGIHLMIDRIIALIVLCLVLSIPLGIAVTFTGEVMLNFVFFWPLFMSAIWISGGIYFWLYRERHWKVIDKEAPQLEGEPLISILIPCYNEGPNVRETLLAALNQRYPHVEVIAINDGSTDSTADELNAMAKQHQALRVIHLKQNQGKATALQAGAAAAKSDYLVCIDGDALLDRDAAVWLVKPMIDHPRVGAVTGNPRVRTRSTLVGRVQVGEFSSIIGLIKRTQRVYGQVFTVSGVVAAFNRRALADVGYWSNDMITEDIDVSWKLQLHHWSIFFEPRAICWILMPETLRGLWKQRLRWAQGGAEVFLKNLRQLWSWQYRRMWVLFAEFCCSVIWSFTFALSIILFFLGMLITLPENIRVYTLFPPGYTGLILAATCLLQFTVSLMIERRYEKHVASSLFWVIWYPMVYWMLNLFTTLISFPKVMLKVHRKRARWESPDRGIERIES</sequence>
<dbReference type="GO" id="GO:0043708">
    <property type="term" value="P:cell adhesion involved in biofilm formation"/>
    <property type="evidence" value="ECO:0007669"/>
    <property type="project" value="InterPro"/>
</dbReference>
<evidence type="ECO:0000256" key="9">
    <source>
        <dbReference type="ARBA" id="ARBA00023136"/>
    </source>
</evidence>
<dbReference type="GO" id="GO:0008375">
    <property type="term" value="F:acetylglucosaminyltransferase activity"/>
    <property type="evidence" value="ECO:0007669"/>
    <property type="project" value="UniProtKB-UniRule"/>
</dbReference>
<evidence type="ECO:0000313" key="14">
    <source>
        <dbReference type="EMBL" id="TYP11504.1"/>
    </source>
</evidence>
<dbReference type="PANTHER" id="PTHR43630:SF1">
    <property type="entry name" value="POLY-BETA-1,6-N-ACETYL-D-GLUCOSAMINE SYNTHASE"/>
    <property type="match status" value="1"/>
</dbReference>
<dbReference type="SUPFAM" id="SSF53448">
    <property type="entry name" value="Nucleotide-diphospho-sugar transferases"/>
    <property type="match status" value="1"/>
</dbReference>
<feature type="transmembrane region" description="Helical" evidence="11">
    <location>
        <begin position="409"/>
        <end position="431"/>
    </location>
</feature>
<evidence type="ECO:0000256" key="5">
    <source>
        <dbReference type="ARBA" id="ARBA00022676"/>
    </source>
</evidence>
<dbReference type="Gene3D" id="3.90.550.10">
    <property type="entry name" value="Spore Coat Polysaccharide Biosynthesis Protein SpsA, Chain A"/>
    <property type="match status" value="1"/>
</dbReference>
<dbReference type="CDD" id="cd06423">
    <property type="entry name" value="CESA_like"/>
    <property type="match status" value="1"/>
</dbReference>
<dbReference type="AlphaFoldDB" id="A0A068QTI3"/>
<protein>
    <recommendedName>
        <fullName evidence="3 10">Poly-beta-1,6-N-acetyl-D-glucosamine synthase</fullName>
        <shortName evidence="11">Poly-beta-1,6-GlcNAc synthase</shortName>
        <ecNumber evidence="11">2.4.1.-</ecNumber>
    </recommendedName>
</protein>
<feature type="transmembrane region" description="Helical" evidence="11">
    <location>
        <begin position="20"/>
        <end position="41"/>
    </location>
</feature>
<evidence type="ECO:0000256" key="10">
    <source>
        <dbReference type="NCBIfam" id="TIGR03937"/>
    </source>
</evidence>
<keyword evidence="5 11" id="KW-0328">Glycosyltransferase</keyword>
<dbReference type="InterPro" id="IPR001173">
    <property type="entry name" value="Glyco_trans_2-like"/>
</dbReference>
<feature type="transmembrane region" description="Helical" evidence="11">
    <location>
        <begin position="47"/>
        <end position="69"/>
    </location>
</feature>
<dbReference type="Proteomes" id="UP000032721">
    <property type="component" value="Chromosome"/>
</dbReference>
<evidence type="ECO:0000256" key="7">
    <source>
        <dbReference type="ARBA" id="ARBA00022692"/>
    </source>
</evidence>
<keyword evidence="8 11" id="KW-1133">Transmembrane helix</keyword>
<keyword evidence="9 11" id="KW-0472">Membrane</keyword>
<evidence type="ECO:0000256" key="6">
    <source>
        <dbReference type="ARBA" id="ARBA00022679"/>
    </source>
</evidence>
<evidence type="ECO:0000256" key="1">
    <source>
        <dbReference type="ARBA" id="ARBA00004651"/>
    </source>
</evidence>
<evidence type="ECO:0000259" key="12">
    <source>
        <dbReference type="Pfam" id="PF00535"/>
    </source>
</evidence>
<accession>A0A068QTI3</accession>
<reference evidence="13 15" key="1">
    <citation type="submission" date="2013-07" db="EMBL/GenBank/DDBJ databases">
        <authorList>
            <person name="Genoscope - CEA"/>
        </authorList>
    </citation>
    <scope>NUCLEOTIDE SEQUENCE [LARGE SCALE GENOMIC DNA]</scope>
    <source>
        <strain evidence="13">FRM16</strain>
        <strain evidence="15">FRM16 / DSM 17909</strain>
    </source>
</reference>
<dbReference type="GO" id="GO:0005886">
    <property type="term" value="C:plasma membrane"/>
    <property type="evidence" value="ECO:0007669"/>
    <property type="project" value="UniProtKB-SubCell"/>
</dbReference>
<dbReference type="HOGENOM" id="CLU_023978_0_1_6"/>
<dbReference type="Pfam" id="PF00535">
    <property type="entry name" value="Glycos_transf_2"/>
    <property type="match status" value="1"/>
</dbReference>
<dbReference type="InterPro" id="IPR023853">
    <property type="entry name" value="PGA_PgaC/IcaA"/>
</dbReference>
<dbReference type="NCBIfam" id="TIGR03937">
    <property type="entry name" value="PgaC_IcaA"/>
    <property type="match status" value="1"/>
</dbReference>
<proteinExistence type="inferred from homology"/>
<dbReference type="EMBL" id="FO704550">
    <property type="protein sequence ID" value="CDG18273.1"/>
    <property type="molecule type" value="Genomic_DNA"/>
</dbReference>
<comment type="similarity">
    <text evidence="2 11">Belongs to the glycosyltransferase 2 family.</text>
</comment>
<feature type="transmembrane region" description="Helical" evidence="11">
    <location>
        <begin position="378"/>
        <end position="397"/>
    </location>
</feature>
<evidence type="ECO:0000256" key="11">
    <source>
        <dbReference type="RuleBase" id="RU364028"/>
    </source>
</evidence>
<gene>
    <name evidence="13" type="primary">ycdQ</name>
    <name evidence="14" type="ORF">LY16_01095</name>
    <name evidence="13" type="ORF">XDD1_2574</name>
</gene>
<evidence type="ECO:0000313" key="16">
    <source>
        <dbReference type="Proteomes" id="UP000324170"/>
    </source>
</evidence>
<evidence type="ECO:0000256" key="2">
    <source>
        <dbReference type="ARBA" id="ARBA00006739"/>
    </source>
</evidence>
<dbReference type="PANTHER" id="PTHR43630">
    <property type="entry name" value="POLY-BETA-1,6-N-ACETYL-D-GLUCOSAMINE SYNTHASE"/>
    <property type="match status" value="1"/>
</dbReference>
<dbReference type="Proteomes" id="UP000324170">
    <property type="component" value="Unassembled WGS sequence"/>
</dbReference>
<evidence type="ECO:0000313" key="15">
    <source>
        <dbReference type="Proteomes" id="UP000032721"/>
    </source>
</evidence>
<evidence type="ECO:0000313" key="13">
    <source>
        <dbReference type="EMBL" id="CDG18273.1"/>
    </source>
</evidence>
<keyword evidence="6 11" id="KW-0808">Transferase</keyword>
<organism evidence="13 15">
    <name type="scientific">Xenorhabdus doucetiae</name>
    <dbReference type="NCBI Taxonomy" id="351671"/>
    <lineage>
        <taxon>Bacteria</taxon>
        <taxon>Pseudomonadati</taxon>
        <taxon>Pseudomonadota</taxon>
        <taxon>Gammaproteobacteria</taxon>
        <taxon>Enterobacterales</taxon>
        <taxon>Morganellaceae</taxon>
        <taxon>Xenorhabdus</taxon>
    </lineage>
</organism>
<keyword evidence="7 11" id="KW-0812">Transmembrane</keyword>
<dbReference type="KEGG" id="xdo:XDD1_2574"/>
<comment type="subcellular location">
    <subcellularLocation>
        <location evidence="1 11">Cell membrane</location>
        <topology evidence="1 11">Multi-pass membrane protein</topology>
    </subcellularLocation>
</comment>
<name>A0A068QTI3_9GAMM</name>
<evidence type="ECO:0000256" key="3">
    <source>
        <dbReference type="ARBA" id="ARBA00017381"/>
    </source>
</evidence>
<evidence type="ECO:0000256" key="4">
    <source>
        <dbReference type="ARBA" id="ARBA00022475"/>
    </source>
</evidence>
<dbReference type="EC" id="2.4.1.-" evidence="11"/>
<keyword evidence="16" id="KW-1185">Reference proteome</keyword>
<dbReference type="InterPro" id="IPR029044">
    <property type="entry name" value="Nucleotide-diphossugar_trans"/>
</dbReference>
<reference evidence="14 16" key="2">
    <citation type="submission" date="2019-07" db="EMBL/GenBank/DDBJ databases">
        <title>Genomic Encyclopedia of Type Strains, Phase I: the one thousand microbial genomes (KMG-I) project.</title>
        <authorList>
            <person name="Kyrpides N."/>
        </authorList>
    </citation>
    <scope>NUCLEOTIDE SEQUENCE [LARGE SCALE GENOMIC DNA]</scope>
    <source>
        <strain evidence="14 16">DSM 17909</strain>
    </source>
</reference>
<keyword evidence="4 11" id="KW-1003">Cell membrane</keyword>